<dbReference type="AlphaFoldDB" id="A0A1Q9CE89"/>
<feature type="domain" description="SMP-30/Gluconolactonase/LRE-like region" evidence="2">
    <location>
        <begin position="88"/>
        <end position="303"/>
    </location>
</feature>
<dbReference type="InterPro" id="IPR051262">
    <property type="entry name" value="SMP-30/CGR1_Lactonase"/>
</dbReference>
<dbReference type="Pfam" id="PF08450">
    <property type="entry name" value="SGL"/>
    <property type="match status" value="1"/>
</dbReference>
<dbReference type="SUPFAM" id="SSF63829">
    <property type="entry name" value="Calcium-dependent phosphotriesterase"/>
    <property type="match status" value="1"/>
</dbReference>
<dbReference type="PANTHER" id="PTHR47572">
    <property type="entry name" value="LIPOPROTEIN-RELATED"/>
    <property type="match status" value="1"/>
</dbReference>
<evidence type="ECO:0000313" key="4">
    <source>
        <dbReference type="Proteomes" id="UP000186817"/>
    </source>
</evidence>
<evidence type="ECO:0000259" key="2">
    <source>
        <dbReference type="Pfam" id="PF08450"/>
    </source>
</evidence>
<feature type="compositionally biased region" description="Polar residues" evidence="1">
    <location>
        <begin position="478"/>
        <end position="496"/>
    </location>
</feature>
<evidence type="ECO:0000256" key="1">
    <source>
        <dbReference type="SAM" id="MobiDB-lite"/>
    </source>
</evidence>
<reference evidence="3 4" key="1">
    <citation type="submission" date="2016-02" db="EMBL/GenBank/DDBJ databases">
        <title>Genome analysis of coral dinoflagellate symbionts highlights evolutionary adaptations to a symbiotic lifestyle.</title>
        <authorList>
            <person name="Aranda M."/>
            <person name="Li Y."/>
            <person name="Liew Y.J."/>
            <person name="Baumgarten S."/>
            <person name="Simakov O."/>
            <person name="Wilson M."/>
            <person name="Piel J."/>
            <person name="Ashoor H."/>
            <person name="Bougouffa S."/>
            <person name="Bajic V.B."/>
            <person name="Ryu T."/>
            <person name="Ravasi T."/>
            <person name="Bayer T."/>
            <person name="Micklem G."/>
            <person name="Kim H."/>
            <person name="Bhak J."/>
            <person name="Lajeunesse T.C."/>
            <person name="Voolstra C.R."/>
        </authorList>
    </citation>
    <scope>NUCLEOTIDE SEQUENCE [LARGE SCALE GENOMIC DNA]</scope>
    <source>
        <strain evidence="3 4">CCMP2467</strain>
    </source>
</reference>
<name>A0A1Q9CE89_SYMMI</name>
<evidence type="ECO:0000313" key="3">
    <source>
        <dbReference type="EMBL" id="OLP81263.1"/>
    </source>
</evidence>
<sequence>MIPAACSPQVRKPNLGGAFCEQAKPCTEAMSVDLQVIGNEYPVTSPTFGPSGDLFAVSTSGDIFRYSTPEGYDGEFQMEAWGNSSGQPMGIDFDSQGVAFVCDAAHQAIFRILRVEREGGTFAHQIDPYVKEYEQSQFLGPNSLCLSRQTGMLYFTDSGPFGETSLQNPRGSVFAISPSTQLLIPLCLNTLAHPCGVALSPDEKNIYVAEMAMNRILRFTQHPPQVFHCSVFAQLSGRFGPTALAVSAAGDVYVAHFDFADNAETGRVVVLNPEGEVTAAISVPGPEITGLCISPDQRHLVVTERSTTSLYRTGTHAENMWTKKQYINTASDNVQRAHGKFGSAAGKMPSLETDWLAAEFGPSSNGETTYGNDMGREGFIASLDGCAVLAFEMGTSNEEVRKAQSALRQILMKVRVADVCTFLAPFGSLDGAGCRAHTFSEMYSLEPLEGGLHLGPPPGLEKVEGLVMSQGKEDGMESASTRSPTEVSMPASPSSQSPCVLELQAMLEDPMPFPSIGSAKHYIGLCKPCDFSCRSSCRFGYECTFCHICGPAQSRQWKKQKKSFWKQVRAAEAEASRLQTTRAVTADWSSKASSKQTAGVTLSLQAALEFK</sequence>
<proteinExistence type="predicted"/>
<feature type="region of interest" description="Disordered" evidence="1">
    <location>
        <begin position="471"/>
        <end position="496"/>
    </location>
</feature>
<dbReference type="PANTHER" id="PTHR47572:SF5">
    <property type="entry name" value="BLR2277 PROTEIN"/>
    <property type="match status" value="1"/>
</dbReference>
<dbReference type="OrthoDB" id="423498at2759"/>
<accession>A0A1Q9CE89</accession>
<dbReference type="InterPro" id="IPR013658">
    <property type="entry name" value="SGL"/>
</dbReference>
<keyword evidence="4" id="KW-1185">Reference proteome</keyword>
<dbReference type="Proteomes" id="UP000186817">
    <property type="component" value="Unassembled WGS sequence"/>
</dbReference>
<dbReference type="Gene3D" id="2.120.10.30">
    <property type="entry name" value="TolB, C-terminal domain"/>
    <property type="match status" value="1"/>
</dbReference>
<comment type="caution">
    <text evidence="3">The sequence shown here is derived from an EMBL/GenBank/DDBJ whole genome shotgun (WGS) entry which is preliminary data.</text>
</comment>
<protein>
    <submittedName>
        <fullName evidence="3">Lactonase drp35</fullName>
    </submittedName>
</protein>
<organism evidence="3 4">
    <name type="scientific">Symbiodinium microadriaticum</name>
    <name type="common">Dinoflagellate</name>
    <name type="synonym">Zooxanthella microadriatica</name>
    <dbReference type="NCBI Taxonomy" id="2951"/>
    <lineage>
        <taxon>Eukaryota</taxon>
        <taxon>Sar</taxon>
        <taxon>Alveolata</taxon>
        <taxon>Dinophyceae</taxon>
        <taxon>Suessiales</taxon>
        <taxon>Symbiodiniaceae</taxon>
        <taxon>Symbiodinium</taxon>
    </lineage>
</organism>
<gene>
    <name evidence="3" type="primary">drp35</name>
    <name evidence="3" type="ORF">AK812_SmicGene38215</name>
</gene>
<dbReference type="EMBL" id="LSRX01001297">
    <property type="protein sequence ID" value="OLP81263.1"/>
    <property type="molecule type" value="Genomic_DNA"/>
</dbReference>
<dbReference type="InterPro" id="IPR011042">
    <property type="entry name" value="6-blade_b-propeller_TolB-like"/>
</dbReference>